<dbReference type="EMBL" id="HG916852">
    <property type="protein sequence ID" value="CDM58816.1"/>
    <property type="molecule type" value="Genomic_DNA"/>
</dbReference>
<dbReference type="KEGG" id="rhl:LPU83_3166"/>
<feature type="compositionally biased region" description="Basic residues" evidence="1">
    <location>
        <begin position="62"/>
        <end position="85"/>
    </location>
</feature>
<dbReference type="HOGENOM" id="CLU_2510409_0_0_5"/>
<evidence type="ECO:0000256" key="1">
    <source>
        <dbReference type="SAM" id="MobiDB-lite"/>
    </source>
</evidence>
<dbReference type="eggNOG" id="COG4101">
    <property type="taxonomic scope" value="Bacteria"/>
</dbReference>
<dbReference type="PATRIC" id="fig|348824.6.peg.3417"/>
<protein>
    <submittedName>
        <fullName evidence="2">Uncharacterized protein</fullName>
    </submittedName>
</protein>
<sequence length="85" mass="9265">MDATSKPICHIVRPSHAYDGKQGLSYFEGIAAETVGAKGICMHLMTIPPGVRAKAACQPQRHPLHRDHRPHRSERAGKRRSASGA</sequence>
<accession>W6RX19</accession>
<evidence type="ECO:0000313" key="2">
    <source>
        <dbReference type="EMBL" id="CDM58816.1"/>
    </source>
</evidence>
<name>W6RX19_9HYPH</name>
<evidence type="ECO:0000313" key="3">
    <source>
        <dbReference type="Proteomes" id="UP000019443"/>
    </source>
</evidence>
<dbReference type="AlphaFoldDB" id="W6RX19"/>
<organism evidence="2 3">
    <name type="scientific">Rhizobium favelukesii</name>
    <dbReference type="NCBI Taxonomy" id="348824"/>
    <lineage>
        <taxon>Bacteria</taxon>
        <taxon>Pseudomonadati</taxon>
        <taxon>Pseudomonadota</taxon>
        <taxon>Alphaproteobacteria</taxon>
        <taxon>Hyphomicrobiales</taxon>
        <taxon>Rhizobiaceae</taxon>
        <taxon>Rhizobium/Agrobacterium group</taxon>
        <taxon>Rhizobium</taxon>
    </lineage>
</organism>
<gene>
    <name evidence="2" type="ORF">LPU83_3166</name>
</gene>
<reference evidence="2" key="1">
    <citation type="submission" date="2013-11" db="EMBL/GenBank/DDBJ databases">
        <title>Draft genome sequence of the broad-host-range Rhizobium sp. LPU83 strain, a member of the low-genetic diversity Oregon-like Rhizobium sp. group.</title>
        <authorList>
            <person name="Wibberg D."/>
            <person name="Puehler A."/>
            <person name="Schlueter A."/>
        </authorList>
    </citation>
    <scope>NUCLEOTIDE SEQUENCE [LARGE SCALE GENOMIC DNA]</scope>
    <source>
        <strain evidence="2">LPU83</strain>
    </source>
</reference>
<dbReference type="Proteomes" id="UP000019443">
    <property type="component" value="Chromosome"/>
</dbReference>
<feature type="region of interest" description="Disordered" evidence="1">
    <location>
        <begin position="55"/>
        <end position="85"/>
    </location>
</feature>
<proteinExistence type="predicted"/>
<keyword evidence="3" id="KW-1185">Reference proteome</keyword>